<dbReference type="Proteomes" id="UP000663891">
    <property type="component" value="Unassembled WGS sequence"/>
</dbReference>
<name>A0A814N5C2_9BILA</name>
<dbReference type="EMBL" id="CAJNOG010000450">
    <property type="protein sequence ID" value="CAF1247837.1"/>
    <property type="molecule type" value="Genomic_DNA"/>
</dbReference>
<evidence type="ECO:0000313" key="4">
    <source>
        <dbReference type="EMBL" id="CAF3480511.1"/>
    </source>
</evidence>
<dbReference type="EMBL" id="CAJOAY010000005">
    <property type="protein sequence ID" value="CAF3480511.1"/>
    <property type="molecule type" value="Genomic_DNA"/>
</dbReference>
<dbReference type="AlphaFoldDB" id="A0A814N5C2"/>
<dbReference type="EMBL" id="CAJOAZ010001881">
    <property type="protein sequence ID" value="CAF3868509.1"/>
    <property type="molecule type" value="Genomic_DNA"/>
</dbReference>
<comment type="caution">
    <text evidence="2">The sequence shown here is derived from an EMBL/GenBank/DDBJ whole genome shotgun (WGS) entry which is preliminary data.</text>
</comment>
<organism evidence="2 6">
    <name type="scientific">Adineta steineri</name>
    <dbReference type="NCBI Taxonomy" id="433720"/>
    <lineage>
        <taxon>Eukaryota</taxon>
        <taxon>Metazoa</taxon>
        <taxon>Spiralia</taxon>
        <taxon>Gnathifera</taxon>
        <taxon>Rotifera</taxon>
        <taxon>Eurotatoria</taxon>
        <taxon>Bdelloidea</taxon>
        <taxon>Adinetida</taxon>
        <taxon>Adinetidae</taxon>
        <taxon>Adineta</taxon>
    </lineage>
</organism>
<accession>A0A814N5C2</accession>
<dbReference type="Proteomes" id="UP000663845">
    <property type="component" value="Unassembled WGS sequence"/>
</dbReference>
<sequence>MEEVISLIKHLLTTRYSIDSVDSIVKHLKISKNHLLQLINEESYKEYFQLLHPSNNYHQGVEKIALTLDLFCCTHYAQHCKNQSCSFLHLCPYNIRPMFTKCTNKTCPYDHDILQSSHNRKIIDARGLNFIPTITLYEIIRASADPIRTFWVCTDHGKKSGCSKKSHCDKLHYCYYALIDACTKPYCSHTINDACLAYFRQKDLIEQDQDDILNAFKKVLRQRKPDYVNTGNMSYHTLSSSSSPKISNSGHNQRKSSNNKQHRTSSSSRKSTPIEITSARSTCDDILSTKSDSSPPLPDHEQDILLEDSYDRYDYVQTERYLSDELGFPIKLLTLKSILSRNKETECASRRSKPIYYYYPIRDPAEIFRTLRWQNEDKRLIKPLIVYANVRDAHDAAKQNFENNQFCIFRIHLFHSGVINGDLLPENRLQLKDPSKMCFDRMWIYIFNL</sequence>
<evidence type="ECO:0000313" key="3">
    <source>
        <dbReference type="EMBL" id="CAF1247837.1"/>
    </source>
</evidence>
<gene>
    <name evidence="3" type="ORF">JYZ213_LOCUS29444</name>
    <name evidence="4" type="ORF">OKA104_LOCUS287</name>
    <name evidence="5" type="ORF">OXD698_LOCUS22224</name>
    <name evidence="2" type="ORF">VCS650_LOCUS19430</name>
</gene>
<feature type="region of interest" description="Disordered" evidence="1">
    <location>
        <begin position="230"/>
        <end position="274"/>
    </location>
</feature>
<evidence type="ECO:0000313" key="6">
    <source>
        <dbReference type="Proteomes" id="UP000663891"/>
    </source>
</evidence>
<dbReference type="Proteomes" id="UP000663881">
    <property type="component" value="Unassembled WGS sequence"/>
</dbReference>
<protein>
    <submittedName>
        <fullName evidence="2">Uncharacterized protein</fullName>
    </submittedName>
</protein>
<reference evidence="2" key="1">
    <citation type="submission" date="2021-02" db="EMBL/GenBank/DDBJ databases">
        <authorList>
            <person name="Nowell W R."/>
        </authorList>
    </citation>
    <scope>NUCLEOTIDE SEQUENCE</scope>
</reference>
<evidence type="ECO:0000313" key="5">
    <source>
        <dbReference type="EMBL" id="CAF3868509.1"/>
    </source>
</evidence>
<dbReference type="EMBL" id="CAJNON010000193">
    <property type="protein sequence ID" value="CAF1088579.1"/>
    <property type="molecule type" value="Genomic_DNA"/>
</dbReference>
<feature type="compositionally biased region" description="Polar residues" evidence="1">
    <location>
        <begin position="255"/>
        <end position="274"/>
    </location>
</feature>
<dbReference type="Proteomes" id="UP000663844">
    <property type="component" value="Unassembled WGS sequence"/>
</dbReference>
<proteinExistence type="predicted"/>
<feature type="compositionally biased region" description="Low complexity" evidence="1">
    <location>
        <begin position="239"/>
        <end position="249"/>
    </location>
</feature>
<evidence type="ECO:0000313" key="2">
    <source>
        <dbReference type="EMBL" id="CAF1088579.1"/>
    </source>
</evidence>
<dbReference type="OrthoDB" id="10014213at2759"/>
<evidence type="ECO:0000256" key="1">
    <source>
        <dbReference type="SAM" id="MobiDB-lite"/>
    </source>
</evidence>